<evidence type="ECO:0000313" key="1">
    <source>
        <dbReference type="EMBL" id="KAF1021317.1"/>
    </source>
</evidence>
<sequence length="125" mass="13017">MTTPSTPSPRLAPGARTTPLAVAPGQTTLLCLPPGHALLCLEGSAVLRQGPLLWGQVLHAARQSLAPGQAFHGGHDGQSVWLQISARAPGTAHLLVVAPAAAPGWLRQGLRRLRAWLRPAVQAEA</sequence>
<proteinExistence type="predicted"/>
<name>A0A7V8FP11_9BURK</name>
<dbReference type="EMBL" id="WNDQ01000023">
    <property type="protein sequence ID" value="KAF1021317.1"/>
    <property type="molecule type" value="Genomic_DNA"/>
</dbReference>
<evidence type="ECO:0000313" key="2">
    <source>
        <dbReference type="Proteomes" id="UP000461670"/>
    </source>
</evidence>
<accession>A0A7V8FP11</accession>
<gene>
    <name evidence="1" type="ORF">GAK30_01938</name>
</gene>
<dbReference type="AlphaFoldDB" id="A0A7V8FP11"/>
<comment type="caution">
    <text evidence="1">The sequence shown here is derived from an EMBL/GenBank/DDBJ whole genome shotgun (WGS) entry which is preliminary data.</text>
</comment>
<dbReference type="Proteomes" id="UP000461670">
    <property type="component" value="Unassembled WGS sequence"/>
</dbReference>
<reference evidence="2" key="1">
    <citation type="journal article" date="2020" name="MBio">
        <title>Horizontal gene transfer to a defensive symbiont with a reduced genome amongst a multipartite beetle microbiome.</title>
        <authorList>
            <person name="Waterworth S.C."/>
            <person name="Florez L.V."/>
            <person name="Rees E.R."/>
            <person name="Hertweck C."/>
            <person name="Kaltenpoth M."/>
            <person name="Kwan J.C."/>
        </authorList>
    </citation>
    <scope>NUCLEOTIDE SEQUENCE [LARGE SCALE GENOMIC DNA]</scope>
</reference>
<organism evidence="1 2">
    <name type="scientific">Paracidovorax wautersii</name>
    <dbReference type="NCBI Taxonomy" id="1177982"/>
    <lineage>
        <taxon>Bacteria</taxon>
        <taxon>Pseudomonadati</taxon>
        <taxon>Pseudomonadota</taxon>
        <taxon>Betaproteobacteria</taxon>
        <taxon>Burkholderiales</taxon>
        <taxon>Comamonadaceae</taxon>
        <taxon>Paracidovorax</taxon>
    </lineage>
</organism>
<protein>
    <submittedName>
        <fullName evidence="1">Uncharacterized protein</fullName>
    </submittedName>
</protein>